<proteinExistence type="predicted"/>
<dbReference type="Gene3D" id="3.20.20.370">
    <property type="entry name" value="Glycoside hydrolase/deacetylase"/>
    <property type="match status" value="1"/>
</dbReference>
<dbReference type="InterPro" id="IPR052740">
    <property type="entry name" value="CE4"/>
</dbReference>
<dbReference type="GO" id="GO:0005975">
    <property type="term" value="P:carbohydrate metabolic process"/>
    <property type="evidence" value="ECO:0007669"/>
    <property type="project" value="InterPro"/>
</dbReference>
<accession>A0A0C9QAD3</accession>
<dbReference type="PANTHER" id="PTHR45985:SF8">
    <property type="entry name" value="CHITIN DEACETYLASE-LIKE 9, ISOFORM A"/>
    <property type="match status" value="1"/>
</dbReference>
<dbReference type="AlphaFoldDB" id="A0A0C9QAD3"/>
<sequence length="409" mass="46845">MINISYRLSCECVPFKSESRFALSDCGESFTMRCILIFWVLLVALDGTKSLENAKPCYPSVCKLPECKCSTTESGSAIPTSKIPQIVMLTFDDAVTPITYDYFQKALFGRKNPDGCPIGVTHFLCHEYTDYARVHDLWLRGHEIALHSVTHTVEDYWRDINLTVFKSEFDDMRTIITHFAGVPKSYLRGLRVPFLELSGNISFQGLKELGLIYDSSMPTIRYTDPALWPYTLEYASHQDCMIEPCPTASFPNVWEVPMIMWKDEKSISCSMVDACVNIPKQAEPLSKWFISQFQRHYNSSRAPFPVFMHAAWFTRSPQYFKAYQLFIDYLQSLPDVYLVTVDKAIEWIKNPKPLGIKKPFGECEVRIPPTKCVPRSCGLKTASGDERWMSSCVGVCPNRYPWLYNPFGN</sequence>
<dbReference type="GO" id="GO:0016787">
    <property type="term" value="F:hydrolase activity"/>
    <property type="evidence" value="ECO:0007669"/>
    <property type="project" value="UniProtKB-ARBA"/>
</dbReference>
<dbReference type="InterPro" id="IPR011330">
    <property type="entry name" value="Glyco_hydro/deAcase_b/a-brl"/>
</dbReference>
<organism evidence="1">
    <name type="scientific">Fopius arisanus</name>
    <dbReference type="NCBI Taxonomy" id="64838"/>
    <lineage>
        <taxon>Eukaryota</taxon>
        <taxon>Metazoa</taxon>
        <taxon>Ecdysozoa</taxon>
        <taxon>Arthropoda</taxon>
        <taxon>Hexapoda</taxon>
        <taxon>Insecta</taxon>
        <taxon>Pterygota</taxon>
        <taxon>Neoptera</taxon>
        <taxon>Endopterygota</taxon>
        <taxon>Hymenoptera</taxon>
        <taxon>Apocrita</taxon>
        <taxon>Ichneumonoidea</taxon>
        <taxon>Braconidae</taxon>
        <taxon>Opiinae</taxon>
        <taxon>Fopius</taxon>
    </lineage>
</organism>
<reference evidence="1" key="1">
    <citation type="submission" date="2015-01" db="EMBL/GenBank/DDBJ databases">
        <title>Transcriptome Assembly of Fopius arisanus.</title>
        <authorList>
            <person name="Geib S."/>
        </authorList>
    </citation>
    <scope>NUCLEOTIDE SEQUENCE</scope>
</reference>
<dbReference type="EMBL" id="GBYB01011398">
    <property type="protein sequence ID" value="JAG81165.1"/>
    <property type="molecule type" value="Transcribed_RNA"/>
</dbReference>
<dbReference type="CDD" id="cd10975">
    <property type="entry name" value="CE4_CDA_like_2"/>
    <property type="match status" value="1"/>
</dbReference>
<gene>
    <name evidence="1" type="primary">EF1A_0</name>
    <name evidence="1" type="ORF">g.8343</name>
</gene>
<dbReference type="PANTHER" id="PTHR45985">
    <property type="match status" value="1"/>
</dbReference>
<name>A0A0C9QAD3_9HYME</name>
<protein>
    <submittedName>
        <fullName evidence="1">EF1A_0 protein</fullName>
    </submittedName>
</protein>
<dbReference type="SUPFAM" id="SSF88713">
    <property type="entry name" value="Glycoside hydrolase/deacetylase"/>
    <property type="match status" value="1"/>
</dbReference>
<evidence type="ECO:0000313" key="1">
    <source>
        <dbReference type="EMBL" id="JAG81165.1"/>
    </source>
</evidence>